<dbReference type="EMBL" id="FORT01000002">
    <property type="protein sequence ID" value="SFJ18271.1"/>
    <property type="molecule type" value="Genomic_DNA"/>
</dbReference>
<feature type="transmembrane region" description="Helical" evidence="1">
    <location>
        <begin position="71"/>
        <end position="91"/>
    </location>
</feature>
<dbReference type="Gene3D" id="2.120.10.30">
    <property type="entry name" value="TolB, C-terminal domain"/>
    <property type="match status" value="1"/>
</dbReference>
<dbReference type="SUPFAM" id="SSF82171">
    <property type="entry name" value="DPP6 N-terminal domain-like"/>
    <property type="match status" value="1"/>
</dbReference>
<keyword evidence="1" id="KW-0812">Transmembrane</keyword>
<dbReference type="RefSeq" id="WP_092266804.1">
    <property type="nucleotide sequence ID" value="NZ_BJOE01000001.1"/>
</dbReference>
<dbReference type="GeneID" id="301131466"/>
<organism evidence="2 3">
    <name type="scientific">Brevibacillus centrosporus</name>
    <dbReference type="NCBI Taxonomy" id="54910"/>
    <lineage>
        <taxon>Bacteria</taxon>
        <taxon>Bacillati</taxon>
        <taxon>Bacillota</taxon>
        <taxon>Bacilli</taxon>
        <taxon>Bacillales</taxon>
        <taxon>Paenibacillaceae</taxon>
        <taxon>Brevibacillus</taxon>
    </lineage>
</organism>
<keyword evidence="1" id="KW-0472">Membrane</keyword>
<sequence length="357" mass="40156">MKEEDRIPRDRTDEQTVTSLLSHLQEMRQAVPVNYQLKTELKKQLLQRMKELELQKTDSVVVKMPHSRKKLLRVCAAVMIAAITVGVYSWWEKDVLAVDKQGLLTLPAHTTEEQVDIDPTGKEVAYLVSPSVIRTVSVDEKKHPENISLPATDGEYRALSWANHNEQVAVVEQSGKQARIWIVDIPDQNNVSSSRLLKEEENVTYHSPAWSPGDETIAYTRIKDGVEEIWVSSTVSFQEWKLAEGSQPEWSPDGRFLAYTKAGKVQVMEVRTGNISVLGDGKWPSWSQNAALTYTSPEGGLVEAQVDEKPFASKELELLNLFGEQVVRGSWSSEGNQLLVVHRDEQPKSLVISLASR</sequence>
<dbReference type="Proteomes" id="UP000198915">
    <property type="component" value="Unassembled WGS sequence"/>
</dbReference>
<evidence type="ECO:0000313" key="2">
    <source>
        <dbReference type="EMBL" id="SFJ18271.1"/>
    </source>
</evidence>
<evidence type="ECO:0000313" key="3">
    <source>
        <dbReference type="Proteomes" id="UP000198915"/>
    </source>
</evidence>
<name>A0A1I3PA35_9BACL</name>
<keyword evidence="1" id="KW-1133">Transmembrane helix</keyword>
<dbReference type="InterPro" id="IPR011042">
    <property type="entry name" value="6-blade_b-propeller_TolB-like"/>
</dbReference>
<protein>
    <submittedName>
        <fullName evidence="2">TolB protein</fullName>
    </submittedName>
</protein>
<dbReference type="AlphaFoldDB" id="A0A1I3PA35"/>
<evidence type="ECO:0000256" key="1">
    <source>
        <dbReference type="SAM" id="Phobius"/>
    </source>
</evidence>
<proteinExistence type="predicted"/>
<dbReference type="STRING" id="1884381.SAMN05518846_102302"/>
<accession>A0A1I3PA35</accession>
<gene>
    <name evidence="2" type="ORF">SAMN05518846_102302</name>
</gene>
<keyword evidence="3" id="KW-1185">Reference proteome</keyword>
<reference evidence="3" key="1">
    <citation type="submission" date="2016-10" db="EMBL/GenBank/DDBJ databases">
        <authorList>
            <person name="Varghese N."/>
            <person name="Submissions S."/>
        </authorList>
    </citation>
    <scope>NUCLEOTIDE SEQUENCE [LARGE SCALE GENOMIC DNA]</scope>
    <source>
        <strain evidence="3">OK042</strain>
    </source>
</reference>